<evidence type="ECO:0000259" key="6">
    <source>
        <dbReference type="Pfam" id="PF01266"/>
    </source>
</evidence>
<dbReference type="EC" id="1.1.3.-" evidence="7"/>
<comment type="cofactor">
    <cofactor evidence="1">
        <name>FAD</name>
        <dbReference type="ChEBI" id="CHEBI:57692"/>
    </cofactor>
</comment>
<evidence type="ECO:0000313" key="7">
    <source>
        <dbReference type="EMBL" id="MBD9362213.1"/>
    </source>
</evidence>
<organism evidence="7 8">
    <name type="scientific">Methylomonas fluvii</name>
    <dbReference type="NCBI Taxonomy" id="1854564"/>
    <lineage>
        <taxon>Bacteria</taxon>
        <taxon>Pseudomonadati</taxon>
        <taxon>Pseudomonadota</taxon>
        <taxon>Gammaproteobacteria</taxon>
        <taxon>Methylococcales</taxon>
        <taxon>Methylococcaceae</taxon>
        <taxon>Methylomonas</taxon>
    </lineage>
</organism>
<dbReference type="EMBL" id="JACXST010000002">
    <property type="protein sequence ID" value="MBD9362213.1"/>
    <property type="molecule type" value="Genomic_DNA"/>
</dbReference>
<feature type="domain" description="FAD dependent oxidoreductase" evidence="6">
    <location>
        <begin position="6"/>
        <end position="394"/>
    </location>
</feature>
<keyword evidence="8" id="KW-1185">Reference proteome</keyword>
<proteinExistence type="inferred from homology"/>
<dbReference type="Gene3D" id="3.30.9.10">
    <property type="entry name" value="D-Amino Acid Oxidase, subunit A, domain 2"/>
    <property type="match status" value="1"/>
</dbReference>
<dbReference type="SUPFAM" id="SSF51905">
    <property type="entry name" value="FAD/NAD(P)-binding domain"/>
    <property type="match status" value="1"/>
</dbReference>
<dbReference type="NCBIfam" id="NF008726">
    <property type="entry name" value="PRK11728.1"/>
    <property type="match status" value="1"/>
</dbReference>
<reference evidence="7 8" key="1">
    <citation type="submission" date="2020-09" db="EMBL/GenBank/DDBJ databases">
        <title>Methylomonas albis sp. nov. and Methylomonas fluvii sp. nov.: Two cold-adapted methanotrophs from the River Elbe and an amended description of Methylovulum psychrotolerans strain Eb1.</title>
        <authorList>
            <person name="Bussmann I.K."/>
            <person name="Klings K.-W."/>
            <person name="Warnstedt J."/>
            <person name="Hoppert M."/>
            <person name="Saborowski A."/>
            <person name="Horn F."/>
            <person name="Liebner S."/>
        </authorList>
    </citation>
    <scope>NUCLEOTIDE SEQUENCE [LARGE SCALE GENOMIC DNA]</scope>
    <source>
        <strain evidence="7 8">EbB</strain>
    </source>
</reference>
<keyword evidence="3" id="KW-0274">FAD</keyword>
<evidence type="ECO:0000256" key="4">
    <source>
        <dbReference type="ARBA" id="ARBA00023002"/>
    </source>
</evidence>
<gene>
    <name evidence="7" type="primary">lhgO</name>
    <name evidence="7" type="ORF">EBB_17155</name>
</gene>
<dbReference type="InterPro" id="IPR036188">
    <property type="entry name" value="FAD/NAD-bd_sf"/>
</dbReference>
<dbReference type="PANTHER" id="PTHR43104">
    <property type="entry name" value="L-2-HYDROXYGLUTARATE DEHYDROGENASE, MITOCHONDRIAL"/>
    <property type="match status" value="1"/>
</dbReference>
<dbReference type="RefSeq" id="WP_192394916.1">
    <property type="nucleotide sequence ID" value="NZ_CAJHIU010000002.1"/>
</dbReference>
<evidence type="ECO:0000313" key="8">
    <source>
        <dbReference type="Proteomes" id="UP000641152"/>
    </source>
</evidence>
<dbReference type="Gene3D" id="3.50.50.60">
    <property type="entry name" value="FAD/NAD(P)-binding domain"/>
    <property type="match status" value="1"/>
</dbReference>
<dbReference type="Pfam" id="PF01266">
    <property type="entry name" value="DAO"/>
    <property type="match status" value="1"/>
</dbReference>
<protein>
    <submittedName>
        <fullName evidence="7">L-2-hydroxyglutarate oxidase</fullName>
        <ecNumber evidence="7">1.1.3.-</ecNumber>
    </submittedName>
</protein>
<evidence type="ECO:0000256" key="1">
    <source>
        <dbReference type="ARBA" id="ARBA00001974"/>
    </source>
</evidence>
<dbReference type="InterPro" id="IPR006076">
    <property type="entry name" value="FAD-dep_OxRdtase"/>
</dbReference>
<dbReference type="PANTHER" id="PTHR43104:SF2">
    <property type="entry name" value="L-2-HYDROXYGLUTARATE DEHYDROGENASE, MITOCHONDRIAL"/>
    <property type="match status" value="1"/>
</dbReference>
<dbReference type="Proteomes" id="UP000641152">
    <property type="component" value="Unassembled WGS sequence"/>
</dbReference>
<dbReference type="GO" id="GO:0016491">
    <property type="term" value="F:oxidoreductase activity"/>
    <property type="evidence" value="ECO:0007669"/>
    <property type="project" value="UniProtKB-KW"/>
</dbReference>
<accession>A0ABR9DIT1</accession>
<comment type="caution">
    <text evidence="7">The sequence shown here is derived from an EMBL/GenBank/DDBJ whole genome shotgun (WGS) entry which is preliminary data.</text>
</comment>
<comment type="similarity">
    <text evidence="5">Belongs to the L2HGDH family.</text>
</comment>
<evidence type="ECO:0000256" key="3">
    <source>
        <dbReference type="ARBA" id="ARBA00022827"/>
    </source>
</evidence>
<keyword evidence="4 7" id="KW-0560">Oxidoreductase</keyword>
<evidence type="ECO:0000256" key="2">
    <source>
        <dbReference type="ARBA" id="ARBA00022630"/>
    </source>
</evidence>
<name>A0ABR9DIT1_9GAMM</name>
<evidence type="ECO:0000256" key="5">
    <source>
        <dbReference type="ARBA" id="ARBA00037941"/>
    </source>
</evidence>
<sequence>MTTFFDFCIVGGGIVGFATALTLQERHPDARIALLEKEGMPGRHQTGHNSGVIHAGIYYEPGSLKARLCREGLVATKVFCRSNGIPYDECGKLIVATDDVEHERINTLYDRAVANGLQLERLDGAQLARSEPNIRGVAALYSRETAIVDYGLVCRKMAEQVVQGGALVRYGLQVDHIEESAHYVEVGGGGELFRAGQLIVCGGLQADRLARLAGLDVDFRIVPFRGEYFQLPQAKNAVVNHLIYPAPDPALPFLGIHLTRMIDGSVTVGPNAVIGFAREGYPKLSFSRRDCADFLRFPGFWKLIYRYRHHALQELVTSLSKRAYLRKCRKYCPSLSVEDLLPFRAGIRAQVVTDEGQAVHDFLFKQTERMLHVCNAPSPAATSALPIGRMIAERCQAI</sequence>
<keyword evidence="2" id="KW-0285">Flavoprotein</keyword>